<dbReference type="Proteomes" id="UP000005050">
    <property type="component" value="Unassembled WGS sequence"/>
</dbReference>
<organism evidence="3 4">
    <name type="scientific">Pantoea stewartii subsp. stewartii DC283</name>
    <dbReference type="NCBI Taxonomy" id="660596"/>
    <lineage>
        <taxon>Bacteria</taxon>
        <taxon>Pseudomonadati</taxon>
        <taxon>Pseudomonadota</taxon>
        <taxon>Gammaproteobacteria</taxon>
        <taxon>Enterobacterales</taxon>
        <taxon>Erwiniaceae</taxon>
        <taxon>Pantoea</taxon>
    </lineage>
</organism>
<dbReference type="Proteomes" id="UP000192380">
    <property type="component" value="Plasmid pDSJ09"/>
</dbReference>
<keyword evidence="1" id="KW-1133">Transmembrane helix</keyword>
<dbReference type="EMBL" id="AHIE01000028">
    <property type="protein sequence ID" value="EHT99220.1"/>
    <property type="molecule type" value="Genomic_DNA"/>
</dbReference>
<accession>H3RHE0</accession>
<keyword evidence="5" id="KW-1185">Reference proteome</keyword>
<feature type="transmembrane region" description="Helical" evidence="1">
    <location>
        <begin position="165"/>
        <end position="185"/>
    </location>
</feature>
<evidence type="ECO:0000313" key="3">
    <source>
        <dbReference type="EMBL" id="EHT99220.1"/>
    </source>
</evidence>
<feature type="transmembrane region" description="Helical" evidence="1">
    <location>
        <begin position="134"/>
        <end position="158"/>
    </location>
</feature>
<reference evidence="2 5" key="3">
    <citation type="submission" date="2016-10" db="EMBL/GenBank/DDBJ databases">
        <title>Complete Genome Assembly of Pantoea stewartii subsp. stewartii DC283, a Corn Pathogen.</title>
        <authorList>
            <person name="Duong D.A."/>
            <person name="Stevens A.M."/>
            <person name="Jensen R.V."/>
        </authorList>
    </citation>
    <scope>NUCLEOTIDE SEQUENCE [LARGE SCALE GENOMIC DNA]</scope>
    <source>
        <strain evidence="2 5">DC283</strain>
        <plasmid evidence="2 5">pDSJ09</plasmid>
    </source>
</reference>
<proteinExistence type="predicted"/>
<protein>
    <submittedName>
        <fullName evidence="3">Putative outer membrane adhesion protein</fullName>
    </submittedName>
</protein>
<dbReference type="EMBL" id="CP017590">
    <property type="protein sequence ID" value="ARF52391.1"/>
    <property type="molecule type" value="Genomic_DNA"/>
</dbReference>
<evidence type="ECO:0000313" key="4">
    <source>
        <dbReference type="Proteomes" id="UP000005050"/>
    </source>
</evidence>
<geneLocation type="plasmid" evidence="2 5">
    <name>pDSJ09</name>
</geneLocation>
<reference evidence="3 4" key="1">
    <citation type="journal article" date="2012" name="Mol. Microbiol.">
        <title>The genetic and structural basis of two distinct terminal side branch residues in stewartan and amylovoran exopolysaccharides and their potential role in host adaptation.</title>
        <authorList>
            <person name="Wang X."/>
            <person name="Yang F."/>
            <person name="von Bodman S.B."/>
        </authorList>
    </citation>
    <scope>NUCLEOTIDE SEQUENCE [LARGE SCALE GENOMIC DNA]</scope>
    <source>
        <strain evidence="3 4">DC283</strain>
    </source>
</reference>
<evidence type="ECO:0000313" key="2">
    <source>
        <dbReference type="EMBL" id="ARF52391.1"/>
    </source>
</evidence>
<dbReference type="Gene3D" id="2.180.10.10">
    <property type="entry name" value="RHS repeat-associated core"/>
    <property type="match status" value="1"/>
</dbReference>
<keyword evidence="1" id="KW-0472">Membrane</keyword>
<reference evidence="3" key="2">
    <citation type="submission" date="2012-01" db="EMBL/GenBank/DDBJ databases">
        <authorList>
            <person name="Biehl B.S."/>
            <person name="Ding Y."/>
            <person name="Dugan-Rocha S.P."/>
            <person name="Gibbs R.A."/>
            <person name="Glasner J.D."/>
            <person name="Kovar C."/>
            <person name="Muzny D.M."/>
            <person name="Neeno-Eckwall E.C."/>
            <person name="Perna N.T."/>
            <person name="Qin X."/>
            <person name="von Bodman S.B."/>
            <person name="Weinstock G.M."/>
        </authorList>
    </citation>
    <scope>NUCLEOTIDE SEQUENCE</scope>
    <source>
        <strain evidence="3">DC283</strain>
    </source>
</reference>
<name>H3RHE0_PANSE</name>
<dbReference type="KEGG" id="pstw:DSJ_24415"/>
<feature type="transmembrane region" description="Helical" evidence="1">
    <location>
        <begin position="205"/>
        <end position="228"/>
    </location>
</feature>
<evidence type="ECO:0000256" key="1">
    <source>
        <dbReference type="SAM" id="Phobius"/>
    </source>
</evidence>
<evidence type="ECO:0000313" key="5">
    <source>
        <dbReference type="Proteomes" id="UP000192380"/>
    </source>
</evidence>
<dbReference type="InterPro" id="IPR022385">
    <property type="entry name" value="Rhs_assc_core"/>
</dbReference>
<dbReference type="AlphaFoldDB" id="H3RHE0"/>
<keyword evidence="2" id="KW-0614">Plasmid</keyword>
<keyword evidence="1" id="KW-0812">Transmembrane</keyword>
<sequence>MTFMTSPEATRLIRHGHSCLGVAGPAGLTLTAGGHNDSLLWSRNPASGSGQLHTWSPWGNGKAEDDLPGFNGERCDPVIGSYHLGNGYRAYNPVLRRFNCPDSLSPFGAGGINPYAYCAGDPVNHTDPTGHISWQGFVGIVAGAIGVLLTGGAALGAIATAGSVAAAWSAASTTTLVVGSMGLLADATGIASGATEDSNPQASSVLGWVSMATGIAGMAAGFGIAGSATSKRVINLKSLVTKTQKNRLSTLFDDIGQWKDISMPEEFSVQNRIKSSEAYEVLLSTNAKKSYEIRNLKTKELSVPHGVYNFVNPSSAPGRIYAMEYHEINHKKYIGHTSLTRSKGIAAPVRYAGMMKFDNGRLIYWNNLSGHYRPPIDLSYSNLIPWARRILPENKFKTNFI</sequence>
<dbReference type="PATRIC" id="fig|660596.6.peg.3629"/>
<dbReference type="NCBIfam" id="TIGR03696">
    <property type="entry name" value="Rhs_assc_core"/>
    <property type="match status" value="1"/>
</dbReference>
<dbReference type="SUPFAM" id="SSF56399">
    <property type="entry name" value="ADP-ribosylation"/>
    <property type="match status" value="1"/>
</dbReference>
<dbReference type="RefSeq" id="WP_006120904.1">
    <property type="nucleotide sequence ID" value="NZ_AHIE01000028.1"/>
</dbReference>
<gene>
    <name evidence="3" type="primary">ulg2</name>
    <name evidence="3" type="ORF">CKS_5330</name>
    <name evidence="2" type="ORF">DSJ_24415</name>
</gene>